<feature type="compositionally biased region" description="Polar residues" evidence="7">
    <location>
        <begin position="167"/>
        <end position="179"/>
    </location>
</feature>
<feature type="region of interest" description="Disordered" evidence="7">
    <location>
        <begin position="1"/>
        <end position="28"/>
    </location>
</feature>
<gene>
    <name evidence="6" type="primary">MED10</name>
    <name evidence="8" type="ORF">DFH94DRAFT_719243</name>
</gene>
<keyword evidence="6" id="KW-0010">Activator</keyword>
<comment type="caution">
    <text evidence="8">The sequence shown here is derived from an EMBL/GenBank/DDBJ whole genome shotgun (WGS) entry which is preliminary data.</text>
</comment>
<dbReference type="GO" id="GO:0003712">
    <property type="term" value="F:transcription coregulator activity"/>
    <property type="evidence" value="ECO:0007669"/>
    <property type="project" value="InterPro"/>
</dbReference>
<comment type="function">
    <text evidence="6">Component of the Mediator complex, a coactivator involved in the regulated transcription of nearly all RNA polymerase II-dependent genes. Mediator functions as a bridge to convey information from gene-specific regulatory proteins to the basal RNA polymerase II transcription machinery. Mediator is recruited to promoters by direct interactions with regulatory proteins and serves as a scaffold for the assembly of a functional preinitiation complex with RNA polymerase II and the general transcription factors.</text>
</comment>
<comment type="subcellular location">
    <subcellularLocation>
        <location evidence="1 6">Nucleus</location>
    </subcellularLocation>
</comment>
<organism evidence="8 9">
    <name type="scientific">Russula ochroleuca</name>
    <dbReference type="NCBI Taxonomy" id="152965"/>
    <lineage>
        <taxon>Eukaryota</taxon>
        <taxon>Fungi</taxon>
        <taxon>Dikarya</taxon>
        <taxon>Basidiomycota</taxon>
        <taxon>Agaricomycotina</taxon>
        <taxon>Agaricomycetes</taxon>
        <taxon>Russulales</taxon>
        <taxon>Russulaceae</taxon>
        <taxon>Russula</taxon>
    </lineage>
</organism>
<dbReference type="EMBL" id="WHVB01000003">
    <property type="protein sequence ID" value="KAF8485235.1"/>
    <property type="molecule type" value="Genomic_DNA"/>
</dbReference>
<keyword evidence="4 6" id="KW-0804">Transcription</keyword>
<keyword evidence="9" id="KW-1185">Reference proteome</keyword>
<evidence type="ECO:0000256" key="1">
    <source>
        <dbReference type="ARBA" id="ARBA00004123"/>
    </source>
</evidence>
<dbReference type="InterPro" id="IPR019145">
    <property type="entry name" value="Mediator_Med10"/>
</dbReference>
<dbReference type="AlphaFoldDB" id="A0A9P5TCP1"/>
<proteinExistence type="inferred from homology"/>
<reference evidence="8" key="2">
    <citation type="journal article" date="2020" name="Nat. Commun.">
        <title>Large-scale genome sequencing of mycorrhizal fungi provides insights into the early evolution of symbiotic traits.</title>
        <authorList>
            <person name="Miyauchi S."/>
            <person name="Kiss E."/>
            <person name="Kuo A."/>
            <person name="Drula E."/>
            <person name="Kohler A."/>
            <person name="Sanchez-Garcia M."/>
            <person name="Morin E."/>
            <person name="Andreopoulos B."/>
            <person name="Barry K.W."/>
            <person name="Bonito G."/>
            <person name="Buee M."/>
            <person name="Carver A."/>
            <person name="Chen C."/>
            <person name="Cichocki N."/>
            <person name="Clum A."/>
            <person name="Culley D."/>
            <person name="Crous P.W."/>
            <person name="Fauchery L."/>
            <person name="Girlanda M."/>
            <person name="Hayes R.D."/>
            <person name="Keri Z."/>
            <person name="LaButti K."/>
            <person name="Lipzen A."/>
            <person name="Lombard V."/>
            <person name="Magnuson J."/>
            <person name="Maillard F."/>
            <person name="Murat C."/>
            <person name="Nolan M."/>
            <person name="Ohm R.A."/>
            <person name="Pangilinan J."/>
            <person name="Pereira M.F."/>
            <person name="Perotto S."/>
            <person name="Peter M."/>
            <person name="Pfister S."/>
            <person name="Riley R."/>
            <person name="Sitrit Y."/>
            <person name="Stielow J.B."/>
            <person name="Szollosi G."/>
            <person name="Zifcakova L."/>
            <person name="Stursova M."/>
            <person name="Spatafora J.W."/>
            <person name="Tedersoo L."/>
            <person name="Vaario L.M."/>
            <person name="Yamada A."/>
            <person name="Yan M."/>
            <person name="Wang P."/>
            <person name="Xu J."/>
            <person name="Bruns T."/>
            <person name="Baldrian P."/>
            <person name="Vilgalys R."/>
            <person name="Dunand C."/>
            <person name="Henrissat B."/>
            <person name="Grigoriev I.V."/>
            <person name="Hibbett D."/>
            <person name="Nagy L.G."/>
            <person name="Martin F.M."/>
        </authorList>
    </citation>
    <scope>NUCLEOTIDE SEQUENCE</scope>
    <source>
        <strain evidence="8">Prilba</strain>
    </source>
</reference>
<keyword evidence="3 6" id="KW-0805">Transcription regulation</keyword>
<evidence type="ECO:0000256" key="4">
    <source>
        <dbReference type="ARBA" id="ARBA00023163"/>
    </source>
</evidence>
<comment type="subunit">
    <text evidence="6">Component of the Mediator complex.</text>
</comment>
<sequence length="179" mass="19196">MPPRPSLVVLPPAPDSPRSAQSLPPTGIQGDLEQDLMGLANALYNLGTTVVNDSTKDPGIGKQVGLRVNEVVGYLGGLDDMASHLTTRVPMQILTDIDNGRNPMHLTKDRLERAATENQFMNAKIKAIESYRTQLNEALVRTFPDLAEVIPSANEVRSQGPVAAGSAESTSVTNGEHRT</sequence>
<evidence type="ECO:0000256" key="3">
    <source>
        <dbReference type="ARBA" id="ARBA00023015"/>
    </source>
</evidence>
<evidence type="ECO:0000256" key="7">
    <source>
        <dbReference type="SAM" id="MobiDB-lite"/>
    </source>
</evidence>
<evidence type="ECO:0000313" key="8">
    <source>
        <dbReference type="EMBL" id="KAF8485235.1"/>
    </source>
</evidence>
<reference evidence="8" key="1">
    <citation type="submission" date="2019-10" db="EMBL/GenBank/DDBJ databases">
        <authorList>
            <consortium name="DOE Joint Genome Institute"/>
            <person name="Kuo A."/>
            <person name="Miyauchi S."/>
            <person name="Kiss E."/>
            <person name="Drula E."/>
            <person name="Kohler A."/>
            <person name="Sanchez-Garcia M."/>
            <person name="Andreopoulos B."/>
            <person name="Barry K.W."/>
            <person name="Bonito G."/>
            <person name="Buee M."/>
            <person name="Carver A."/>
            <person name="Chen C."/>
            <person name="Cichocki N."/>
            <person name="Clum A."/>
            <person name="Culley D."/>
            <person name="Crous P.W."/>
            <person name="Fauchery L."/>
            <person name="Girlanda M."/>
            <person name="Hayes R."/>
            <person name="Keri Z."/>
            <person name="LaButti K."/>
            <person name="Lipzen A."/>
            <person name="Lombard V."/>
            <person name="Magnuson J."/>
            <person name="Maillard F."/>
            <person name="Morin E."/>
            <person name="Murat C."/>
            <person name="Nolan M."/>
            <person name="Ohm R."/>
            <person name="Pangilinan J."/>
            <person name="Pereira M."/>
            <person name="Perotto S."/>
            <person name="Peter M."/>
            <person name="Riley R."/>
            <person name="Sitrit Y."/>
            <person name="Stielow B."/>
            <person name="Szollosi G."/>
            <person name="Zifcakova L."/>
            <person name="Stursova M."/>
            <person name="Spatafora J.W."/>
            <person name="Tedersoo L."/>
            <person name="Vaario L.-M."/>
            <person name="Yamada A."/>
            <person name="Yan M."/>
            <person name="Wang P."/>
            <person name="Xu J."/>
            <person name="Bruns T."/>
            <person name="Baldrian P."/>
            <person name="Vilgalys R."/>
            <person name="Henrissat B."/>
            <person name="Grigoriev I.V."/>
            <person name="Hibbett D."/>
            <person name="Nagy L.G."/>
            <person name="Martin F.M."/>
        </authorList>
    </citation>
    <scope>NUCLEOTIDE SEQUENCE</scope>
    <source>
        <strain evidence="8">Prilba</strain>
    </source>
</reference>
<protein>
    <recommendedName>
        <fullName evidence="6">Mediator of RNA polymerase II transcription subunit 10</fullName>
    </recommendedName>
    <alternativeName>
        <fullName evidence="6">Mediator complex subunit 10</fullName>
    </alternativeName>
</protein>
<feature type="region of interest" description="Disordered" evidence="7">
    <location>
        <begin position="155"/>
        <end position="179"/>
    </location>
</feature>
<evidence type="ECO:0000313" key="9">
    <source>
        <dbReference type="Proteomes" id="UP000759537"/>
    </source>
</evidence>
<evidence type="ECO:0000256" key="2">
    <source>
        <dbReference type="ARBA" id="ARBA00005389"/>
    </source>
</evidence>
<dbReference type="Proteomes" id="UP000759537">
    <property type="component" value="Unassembled WGS sequence"/>
</dbReference>
<dbReference type="GO" id="GO:0016592">
    <property type="term" value="C:mediator complex"/>
    <property type="evidence" value="ECO:0007669"/>
    <property type="project" value="InterPro"/>
</dbReference>
<keyword evidence="5 6" id="KW-0539">Nucleus</keyword>
<evidence type="ECO:0000256" key="5">
    <source>
        <dbReference type="ARBA" id="ARBA00023242"/>
    </source>
</evidence>
<evidence type="ECO:0000256" key="6">
    <source>
        <dbReference type="RuleBase" id="RU364146"/>
    </source>
</evidence>
<name>A0A9P5TCP1_9AGAM</name>
<dbReference type="Pfam" id="PF09748">
    <property type="entry name" value="Med10"/>
    <property type="match status" value="1"/>
</dbReference>
<dbReference type="GO" id="GO:0006357">
    <property type="term" value="P:regulation of transcription by RNA polymerase II"/>
    <property type="evidence" value="ECO:0007669"/>
    <property type="project" value="InterPro"/>
</dbReference>
<dbReference type="OrthoDB" id="337270at2759"/>
<accession>A0A9P5TCP1</accession>
<comment type="similarity">
    <text evidence="2 6">Belongs to the Mediator complex subunit 10 family.</text>
</comment>
<feature type="compositionally biased region" description="Pro residues" evidence="7">
    <location>
        <begin position="1"/>
        <end position="15"/>
    </location>
</feature>